<dbReference type="EMBL" id="CABFWF030000006">
    <property type="protein sequence ID" value="CAD7027939.1"/>
    <property type="molecule type" value="Genomic_DNA"/>
</dbReference>
<proteinExistence type="predicted"/>
<dbReference type="Proteomes" id="UP000606921">
    <property type="component" value="Unassembled WGS sequence"/>
</dbReference>
<protein>
    <recommendedName>
        <fullName evidence="3">Transcriptional regulator</fullName>
    </recommendedName>
</protein>
<sequence>MAKAVLIHKSRAYIRDGAFIEMLIWRVPENVRGSHHAYKYSLALICNGECVLRFDNEAGKGDHRHFGDRETPYEFSSMDALIADFHAAVRGWLNDHADGEDRES</sequence>
<evidence type="ECO:0000313" key="1">
    <source>
        <dbReference type="EMBL" id="CAD7027939.1"/>
    </source>
</evidence>
<dbReference type="Pfam" id="PF20126">
    <property type="entry name" value="TumE"/>
    <property type="match status" value="1"/>
</dbReference>
<accession>A0ABN7JK44</accession>
<dbReference type="RefSeq" id="WP_142591780.1">
    <property type="nucleotide sequence ID" value="NZ_CABFWF030000006.1"/>
</dbReference>
<reference evidence="1 2" key="1">
    <citation type="submission" date="2020-11" db="EMBL/GenBank/DDBJ databases">
        <authorList>
            <person name="Lassalle F."/>
        </authorList>
    </citation>
    <scope>NUCLEOTIDE SEQUENCE [LARGE SCALE GENOMIC DNA]</scope>
    <source>
        <strain evidence="1 2">JC140</strain>
    </source>
</reference>
<name>A0ABN7JK44_9HYPH</name>
<evidence type="ECO:0000313" key="2">
    <source>
        <dbReference type="Proteomes" id="UP000606921"/>
    </source>
</evidence>
<gene>
    <name evidence="1" type="ORF">REJC140_02564</name>
</gene>
<keyword evidence="2" id="KW-1185">Reference proteome</keyword>
<dbReference type="InterPro" id="IPR045397">
    <property type="entry name" value="TumE-like"/>
</dbReference>
<comment type="caution">
    <text evidence="1">The sequence shown here is derived from an EMBL/GenBank/DDBJ whole genome shotgun (WGS) entry which is preliminary data.</text>
</comment>
<organism evidence="1 2">
    <name type="scientific">Pseudorhizobium endolithicum</name>
    <dbReference type="NCBI Taxonomy" id="1191678"/>
    <lineage>
        <taxon>Bacteria</taxon>
        <taxon>Pseudomonadati</taxon>
        <taxon>Pseudomonadota</taxon>
        <taxon>Alphaproteobacteria</taxon>
        <taxon>Hyphomicrobiales</taxon>
        <taxon>Rhizobiaceae</taxon>
        <taxon>Rhizobium/Agrobacterium group</taxon>
        <taxon>Pseudorhizobium</taxon>
    </lineage>
</organism>
<evidence type="ECO:0008006" key="3">
    <source>
        <dbReference type="Google" id="ProtNLM"/>
    </source>
</evidence>